<name>A0AAD3HQ79_9CHLO</name>
<feature type="compositionally biased region" description="Polar residues" evidence="1">
    <location>
        <begin position="209"/>
        <end position="218"/>
    </location>
</feature>
<feature type="region of interest" description="Disordered" evidence="1">
    <location>
        <begin position="45"/>
        <end position="69"/>
    </location>
</feature>
<accession>A0AAD3HQ79</accession>
<reference evidence="2 3" key="1">
    <citation type="journal article" date="2021" name="Sci. Rep.">
        <title>Genome sequencing of the multicellular alga Astrephomene provides insights into convergent evolution of germ-soma differentiation.</title>
        <authorList>
            <person name="Yamashita S."/>
            <person name="Yamamoto K."/>
            <person name="Matsuzaki R."/>
            <person name="Suzuki S."/>
            <person name="Yamaguchi H."/>
            <person name="Hirooka S."/>
            <person name="Minakuchi Y."/>
            <person name="Miyagishima S."/>
            <person name="Kawachi M."/>
            <person name="Toyoda A."/>
            <person name="Nozaki H."/>
        </authorList>
    </citation>
    <scope>NUCLEOTIDE SEQUENCE [LARGE SCALE GENOMIC DNA]</scope>
    <source>
        <strain evidence="2 3">NIES-4017</strain>
    </source>
</reference>
<comment type="caution">
    <text evidence="2">The sequence shown here is derived from an EMBL/GenBank/DDBJ whole genome shotgun (WGS) entry which is preliminary data.</text>
</comment>
<feature type="region of interest" description="Disordered" evidence="1">
    <location>
        <begin position="167"/>
        <end position="290"/>
    </location>
</feature>
<evidence type="ECO:0000313" key="3">
    <source>
        <dbReference type="Proteomes" id="UP001054857"/>
    </source>
</evidence>
<dbReference type="AlphaFoldDB" id="A0AAD3HQ79"/>
<protein>
    <submittedName>
        <fullName evidence="2">Uncharacterized protein</fullName>
    </submittedName>
</protein>
<sequence>MNPASFAPPIRSPRPALSGVGSPSSTCASSRRLIALRYRNAFQPPRSPALPTLPSRLHVAPSPHHEPWNQGRNIHTTAAFHTSRQPASPEAHERQHEEEHSSTQLILLLTLSVVLLTLPWVVDHPATLMVPVALLILPVTSGAVRSLVSEGFALLSGGVQWFWRHRRQPSHGAPPSQPGVSPAPPRRPQPPPHHQPPAHDVYHPGAAASSWQSPTGQSCPGVPQPEPLYVHARQQHHPPPHGSGYHAHLPTAQTASPHPAGLGTQMQARERQSAVRRSQAALRSMQPTQA</sequence>
<gene>
    <name evidence="2" type="ORF">Agub_g10909</name>
</gene>
<feature type="non-terminal residue" evidence="2">
    <location>
        <position position="290"/>
    </location>
</feature>
<proteinExistence type="predicted"/>
<dbReference type="Proteomes" id="UP001054857">
    <property type="component" value="Unassembled WGS sequence"/>
</dbReference>
<organism evidence="2 3">
    <name type="scientific">Astrephomene gubernaculifera</name>
    <dbReference type="NCBI Taxonomy" id="47775"/>
    <lineage>
        <taxon>Eukaryota</taxon>
        <taxon>Viridiplantae</taxon>
        <taxon>Chlorophyta</taxon>
        <taxon>core chlorophytes</taxon>
        <taxon>Chlorophyceae</taxon>
        <taxon>CS clade</taxon>
        <taxon>Chlamydomonadales</taxon>
        <taxon>Astrephomenaceae</taxon>
        <taxon>Astrephomene</taxon>
    </lineage>
</organism>
<keyword evidence="3" id="KW-1185">Reference proteome</keyword>
<feature type="region of interest" description="Disordered" evidence="1">
    <location>
        <begin position="1"/>
        <end position="25"/>
    </location>
</feature>
<dbReference type="EMBL" id="BMAR01000028">
    <property type="protein sequence ID" value="GFR49113.1"/>
    <property type="molecule type" value="Genomic_DNA"/>
</dbReference>
<feature type="compositionally biased region" description="Pro residues" evidence="1">
    <location>
        <begin position="175"/>
        <end position="195"/>
    </location>
</feature>
<evidence type="ECO:0000256" key="1">
    <source>
        <dbReference type="SAM" id="MobiDB-lite"/>
    </source>
</evidence>
<evidence type="ECO:0000313" key="2">
    <source>
        <dbReference type="EMBL" id="GFR49113.1"/>
    </source>
</evidence>